<accession>A0A6B8VWN8</accession>
<sequence length="91" mass="10328">MSLRAVVYGRPTCVACRHVKRFLTKAEIMFTEQDADSHRDFIMAKVKELDLDESLPFVEVHADEQPHYMTGNRSGDLEALAFLAKDQEVAS</sequence>
<dbReference type="KEGG" id="ckw:CKALI_11410"/>
<organism evidence="2 3">
    <name type="scientific">Corynebacterium kalinowskii</name>
    <dbReference type="NCBI Taxonomy" id="2675216"/>
    <lineage>
        <taxon>Bacteria</taxon>
        <taxon>Bacillati</taxon>
        <taxon>Actinomycetota</taxon>
        <taxon>Actinomycetes</taxon>
        <taxon>Mycobacteriales</taxon>
        <taxon>Corynebacteriaceae</taxon>
        <taxon>Corynebacterium</taxon>
    </lineage>
</organism>
<dbReference type="Proteomes" id="UP000427071">
    <property type="component" value="Chromosome"/>
</dbReference>
<protein>
    <submittedName>
        <fullName evidence="2">Glutaredoxin</fullName>
    </submittedName>
</protein>
<evidence type="ECO:0000259" key="1">
    <source>
        <dbReference type="Pfam" id="PF00462"/>
    </source>
</evidence>
<dbReference type="InterPro" id="IPR036249">
    <property type="entry name" value="Thioredoxin-like_sf"/>
</dbReference>
<dbReference type="RefSeq" id="WP_156193449.1">
    <property type="nucleotide sequence ID" value="NZ_CP046452.1"/>
</dbReference>
<dbReference type="EMBL" id="CP046452">
    <property type="protein sequence ID" value="QGU03126.1"/>
    <property type="molecule type" value="Genomic_DNA"/>
</dbReference>
<keyword evidence="3" id="KW-1185">Reference proteome</keyword>
<dbReference type="Pfam" id="PF00462">
    <property type="entry name" value="Glutaredoxin"/>
    <property type="match status" value="1"/>
</dbReference>
<dbReference type="Gene3D" id="3.40.30.10">
    <property type="entry name" value="Glutaredoxin"/>
    <property type="match status" value="1"/>
</dbReference>
<proteinExistence type="predicted"/>
<dbReference type="SUPFAM" id="SSF52833">
    <property type="entry name" value="Thioredoxin-like"/>
    <property type="match status" value="1"/>
</dbReference>
<gene>
    <name evidence="2" type="ORF">CKALI_11410</name>
</gene>
<name>A0A6B8VWN8_9CORY</name>
<evidence type="ECO:0000313" key="3">
    <source>
        <dbReference type="Proteomes" id="UP000427071"/>
    </source>
</evidence>
<dbReference type="InterPro" id="IPR002109">
    <property type="entry name" value="Glutaredoxin"/>
</dbReference>
<feature type="domain" description="Glutaredoxin" evidence="1">
    <location>
        <begin position="6"/>
        <end position="47"/>
    </location>
</feature>
<reference evidence="3" key="1">
    <citation type="submission" date="2019-11" db="EMBL/GenBank/DDBJ databases">
        <title>Complete genome sequence of Corynebacterium kalinowskii 1959, a novel Corynebacterium species isolated from soil of a small paddock in Vilsendorf, Germany.</title>
        <authorList>
            <person name="Schaffert L."/>
            <person name="Ruwe M."/>
            <person name="Milse J."/>
            <person name="Hanuschka K."/>
            <person name="Ortseifen V."/>
            <person name="Droste J."/>
            <person name="Brandt D."/>
            <person name="Schlueter L."/>
            <person name="Kutter Y."/>
            <person name="Vinke S."/>
            <person name="Viehoefer P."/>
            <person name="Jacob L."/>
            <person name="Luebke N.-C."/>
            <person name="Schulte-Berndt E."/>
            <person name="Hain C."/>
            <person name="Linder M."/>
            <person name="Schmidt P."/>
            <person name="Wollenschlaeger L."/>
            <person name="Luttermann T."/>
            <person name="Thieme E."/>
            <person name="Hassa J."/>
            <person name="Haak M."/>
            <person name="Wittchen M."/>
            <person name="Mentz A."/>
            <person name="Persicke M."/>
            <person name="Busche T."/>
            <person name="Ruckert C."/>
        </authorList>
    </citation>
    <scope>NUCLEOTIDE SEQUENCE [LARGE SCALE GENOMIC DNA]</scope>
    <source>
        <strain evidence="3">1959</strain>
    </source>
</reference>
<dbReference type="AlphaFoldDB" id="A0A6B8VWN8"/>
<evidence type="ECO:0000313" key="2">
    <source>
        <dbReference type="EMBL" id="QGU03126.1"/>
    </source>
</evidence>